<organism evidence="2 3">
    <name type="scientific">Pseudoalteromonas phenolica</name>
    <dbReference type="NCBI Taxonomy" id="161398"/>
    <lineage>
        <taxon>Bacteria</taxon>
        <taxon>Pseudomonadati</taxon>
        <taxon>Pseudomonadota</taxon>
        <taxon>Gammaproteobacteria</taxon>
        <taxon>Alteromonadales</taxon>
        <taxon>Pseudoalteromonadaceae</taxon>
        <taxon>Pseudoalteromonas</taxon>
    </lineage>
</organism>
<dbReference type="AlphaFoldDB" id="A0A0S2K4H0"/>
<keyword evidence="1" id="KW-0812">Transmembrane</keyword>
<name>A0A0S2K4H0_9GAMM</name>
<evidence type="ECO:0000313" key="2">
    <source>
        <dbReference type="EMBL" id="ALO42974.1"/>
    </source>
</evidence>
<keyword evidence="1" id="KW-1133">Transmembrane helix</keyword>
<dbReference type="KEGG" id="pphe:PP2015_2482"/>
<dbReference type="EMBL" id="CP013187">
    <property type="protein sequence ID" value="ALO42974.1"/>
    <property type="molecule type" value="Genomic_DNA"/>
</dbReference>
<accession>A0A0S2K4H0</accession>
<keyword evidence="3" id="KW-1185">Reference proteome</keyword>
<evidence type="ECO:0000256" key="1">
    <source>
        <dbReference type="SAM" id="Phobius"/>
    </source>
</evidence>
<keyword evidence="1" id="KW-0472">Membrane</keyword>
<proteinExistence type="predicted"/>
<gene>
    <name evidence="2" type="ORF">PP2015_2482</name>
</gene>
<sequence>MLGVATLSMVFAFDKFFNFFLFNFMISFLLNKAEIGLFMLGGKKVRNKLLLRVKNYKNSLYKRLSAIEMPALFNSFEYLGYVND</sequence>
<feature type="transmembrane region" description="Helical" evidence="1">
    <location>
        <begin position="20"/>
        <end position="42"/>
    </location>
</feature>
<dbReference type="Proteomes" id="UP000061457">
    <property type="component" value="Chromosome I"/>
</dbReference>
<reference evidence="2 3" key="1">
    <citation type="submission" date="2015-11" db="EMBL/GenBank/DDBJ databases">
        <authorList>
            <person name="Zhang Y."/>
            <person name="Guo Z."/>
        </authorList>
    </citation>
    <scope>NUCLEOTIDE SEQUENCE [LARGE SCALE GENOMIC DNA]</scope>
    <source>
        <strain evidence="2 3">KCTC 12086</strain>
    </source>
</reference>
<protein>
    <submittedName>
        <fullName evidence="2">Uncharacterized protein</fullName>
    </submittedName>
</protein>
<evidence type="ECO:0000313" key="3">
    <source>
        <dbReference type="Proteomes" id="UP000061457"/>
    </source>
</evidence>